<sequence>MQVFTAVVDAGSFVRAAERLEQSTTAVSRQLAELEAHLGVRLLQRTTRTMSLTEVGRVYYAQCVSLLAELAETEAAVSSASQIASGVLRVNAPVSFAIRHLAPLLPRFRTLQPQVGIELAVNDRVVDLVDEGYDLALRISRQPLASTLIARRLAPVRVVVCAAPDYLARHGTPAAPHELGRHQCLGYSYTDRGTSWEFAGPPPHSVEVNGFLRANNGDVLVEAAIAGAGLIAQPTFLVGDALRDGRLVRVLADHALPDYTAWAVYPSRRFLSAKVRSFVDFLAAAWGDAPPWDAGL</sequence>
<dbReference type="InterPro" id="IPR036388">
    <property type="entry name" value="WH-like_DNA-bd_sf"/>
</dbReference>
<evidence type="ECO:0000313" key="6">
    <source>
        <dbReference type="EMBL" id="GHD58116.1"/>
    </source>
</evidence>
<dbReference type="Proteomes" id="UP000604737">
    <property type="component" value="Unassembled WGS sequence"/>
</dbReference>
<keyword evidence="4" id="KW-0804">Transcription</keyword>
<dbReference type="PANTHER" id="PTHR30537">
    <property type="entry name" value="HTH-TYPE TRANSCRIPTIONAL REGULATOR"/>
    <property type="match status" value="1"/>
</dbReference>
<organism evidence="6 7">
    <name type="scientific">Jeongeupia chitinilytica</name>
    <dbReference type="NCBI Taxonomy" id="1041641"/>
    <lineage>
        <taxon>Bacteria</taxon>
        <taxon>Pseudomonadati</taxon>
        <taxon>Pseudomonadota</taxon>
        <taxon>Betaproteobacteria</taxon>
        <taxon>Neisseriales</taxon>
        <taxon>Chitinibacteraceae</taxon>
        <taxon>Jeongeupia</taxon>
    </lineage>
</organism>
<dbReference type="Pfam" id="PF03466">
    <property type="entry name" value="LysR_substrate"/>
    <property type="match status" value="1"/>
</dbReference>
<dbReference type="Gene3D" id="3.40.190.290">
    <property type="match status" value="1"/>
</dbReference>
<dbReference type="Pfam" id="PF00126">
    <property type="entry name" value="HTH_1"/>
    <property type="match status" value="1"/>
</dbReference>
<feature type="domain" description="HTH lysR-type" evidence="5">
    <location>
        <begin position="1"/>
        <end position="53"/>
    </location>
</feature>
<keyword evidence="7" id="KW-1185">Reference proteome</keyword>
<dbReference type="InterPro" id="IPR005119">
    <property type="entry name" value="LysR_subst-bd"/>
</dbReference>
<dbReference type="InterPro" id="IPR058163">
    <property type="entry name" value="LysR-type_TF_proteobact-type"/>
</dbReference>
<dbReference type="CDD" id="cd08422">
    <property type="entry name" value="PBP2_CrgA_like"/>
    <property type="match status" value="1"/>
</dbReference>
<keyword evidence="3" id="KW-0238">DNA-binding</keyword>
<comment type="similarity">
    <text evidence="1">Belongs to the LysR transcriptional regulatory family.</text>
</comment>
<keyword evidence="2" id="KW-0805">Transcription regulation</keyword>
<evidence type="ECO:0000313" key="7">
    <source>
        <dbReference type="Proteomes" id="UP000604737"/>
    </source>
</evidence>
<evidence type="ECO:0000259" key="5">
    <source>
        <dbReference type="PROSITE" id="PS50931"/>
    </source>
</evidence>
<dbReference type="RefSeq" id="WP_229797415.1">
    <property type="nucleotide sequence ID" value="NZ_BMYO01000002.1"/>
</dbReference>
<protein>
    <submittedName>
        <fullName evidence="6">Transcriptional regulator</fullName>
    </submittedName>
</protein>
<accession>A0ABQ3GZB0</accession>
<dbReference type="InterPro" id="IPR000847">
    <property type="entry name" value="LysR_HTH_N"/>
</dbReference>
<proteinExistence type="inferred from homology"/>
<evidence type="ECO:0000256" key="1">
    <source>
        <dbReference type="ARBA" id="ARBA00009437"/>
    </source>
</evidence>
<gene>
    <name evidence="6" type="ORF">GCM10007350_07520</name>
</gene>
<dbReference type="SUPFAM" id="SSF53850">
    <property type="entry name" value="Periplasmic binding protein-like II"/>
    <property type="match status" value="1"/>
</dbReference>
<dbReference type="EMBL" id="BMYO01000002">
    <property type="protein sequence ID" value="GHD58116.1"/>
    <property type="molecule type" value="Genomic_DNA"/>
</dbReference>
<dbReference type="PANTHER" id="PTHR30537:SF35">
    <property type="entry name" value="TRANSCRIPTIONAL REGULATORY PROTEIN"/>
    <property type="match status" value="1"/>
</dbReference>
<evidence type="ECO:0000256" key="3">
    <source>
        <dbReference type="ARBA" id="ARBA00023125"/>
    </source>
</evidence>
<dbReference type="InterPro" id="IPR036390">
    <property type="entry name" value="WH_DNA-bd_sf"/>
</dbReference>
<reference evidence="7" key="1">
    <citation type="journal article" date="2019" name="Int. J. Syst. Evol. Microbiol.">
        <title>The Global Catalogue of Microorganisms (GCM) 10K type strain sequencing project: providing services to taxonomists for standard genome sequencing and annotation.</title>
        <authorList>
            <consortium name="The Broad Institute Genomics Platform"/>
            <consortium name="The Broad Institute Genome Sequencing Center for Infectious Disease"/>
            <person name="Wu L."/>
            <person name="Ma J."/>
        </authorList>
    </citation>
    <scope>NUCLEOTIDE SEQUENCE [LARGE SCALE GENOMIC DNA]</scope>
    <source>
        <strain evidence="7">KCTC 23701</strain>
    </source>
</reference>
<name>A0ABQ3GZB0_9NEIS</name>
<comment type="caution">
    <text evidence="6">The sequence shown here is derived from an EMBL/GenBank/DDBJ whole genome shotgun (WGS) entry which is preliminary data.</text>
</comment>
<dbReference type="Gene3D" id="1.10.10.10">
    <property type="entry name" value="Winged helix-like DNA-binding domain superfamily/Winged helix DNA-binding domain"/>
    <property type="match status" value="1"/>
</dbReference>
<evidence type="ECO:0000256" key="2">
    <source>
        <dbReference type="ARBA" id="ARBA00023015"/>
    </source>
</evidence>
<dbReference type="SUPFAM" id="SSF46785">
    <property type="entry name" value="Winged helix' DNA-binding domain"/>
    <property type="match status" value="1"/>
</dbReference>
<evidence type="ECO:0000256" key="4">
    <source>
        <dbReference type="ARBA" id="ARBA00023163"/>
    </source>
</evidence>
<dbReference type="PROSITE" id="PS50931">
    <property type="entry name" value="HTH_LYSR"/>
    <property type="match status" value="1"/>
</dbReference>